<keyword evidence="1" id="KW-0255">Endonuclease</keyword>
<reference evidence="2" key="1">
    <citation type="submission" date="2018-04" db="EMBL/GenBank/DDBJ databases">
        <authorList>
            <person name="Cornet L."/>
        </authorList>
    </citation>
    <scope>NUCLEOTIDE SEQUENCE [LARGE SCALE GENOMIC DNA]</scope>
</reference>
<name>A0A2W4UV27_9CYAN</name>
<proteinExistence type="predicted"/>
<evidence type="ECO:0000313" key="1">
    <source>
        <dbReference type="EMBL" id="PZO23190.1"/>
    </source>
</evidence>
<dbReference type="Proteomes" id="UP000249354">
    <property type="component" value="Unassembled WGS sequence"/>
</dbReference>
<protein>
    <submittedName>
        <fullName evidence="1">Type I restriction endonuclease subunit R</fullName>
    </submittedName>
</protein>
<dbReference type="EMBL" id="QBMC01000003">
    <property type="protein sequence ID" value="PZO23190.1"/>
    <property type="molecule type" value="Genomic_DNA"/>
</dbReference>
<dbReference type="AlphaFoldDB" id="A0A2W4UV27"/>
<dbReference type="GO" id="GO:0004519">
    <property type="term" value="F:endonuclease activity"/>
    <property type="evidence" value="ECO:0007669"/>
    <property type="project" value="UniProtKB-KW"/>
</dbReference>
<comment type="caution">
    <text evidence="1">The sequence shown here is derived from an EMBL/GenBank/DDBJ whole genome shotgun (WGS) entry which is preliminary data.</text>
</comment>
<evidence type="ECO:0000313" key="2">
    <source>
        <dbReference type="Proteomes" id="UP000249354"/>
    </source>
</evidence>
<dbReference type="Gene3D" id="3.90.1570.30">
    <property type="match status" value="1"/>
</dbReference>
<gene>
    <name evidence="1" type="ORF">DCF25_00760</name>
</gene>
<organism evidence="1 2">
    <name type="scientific">Leptolyngbya foveolarum</name>
    <dbReference type="NCBI Taxonomy" id="47253"/>
    <lineage>
        <taxon>Bacteria</taxon>
        <taxon>Bacillati</taxon>
        <taxon>Cyanobacteriota</taxon>
        <taxon>Cyanophyceae</taxon>
        <taxon>Leptolyngbyales</taxon>
        <taxon>Leptolyngbyaceae</taxon>
        <taxon>Leptolyngbya group</taxon>
        <taxon>Leptolyngbya</taxon>
    </lineage>
</organism>
<keyword evidence="1" id="KW-0378">Hydrolase</keyword>
<reference evidence="1 2" key="2">
    <citation type="submission" date="2018-06" db="EMBL/GenBank/DDBJ databases">
        <title>Metagenomic assembly of (sub)arctic Cyanobacteria and their associated microbiome from non-axenic cultures.</title>
        <authorList>
            <person name="Baurain D."/>
        </authorList>
    </citation>
    <scope>NUCLEOTIDE SEQUENCE [LARGE SCALE GENOMIC DNA]</scope>
    <source>
        <strain evidence="1">ULC129bin1</strain>
    </source>
</reference>
<keyword evidence="1" id="KW-0540">Nuclease</keyword>
<sequence length="207" mass="23840">MVQLLAVTDYISSLAEAERVYGVAASLEAYSFFPEWTSQLKALSVAEQKRLDLIKQRYLYHRQHGHLLENAVNFLVIAPLLELARFYDPPFLLRSEASVRFEFEDESRKVYQGRIDALIVQEALWIVLVESTRTSFNVTTALPQALAYMASSSQNRPKFGLVSNGERSIFLKLDQGEYAFSDDFSLNRRRNELWDVLQILNRLKNIA</sequence>
<accession>A0A2W4UV27</accession>